<dbReference type="SUPFAM" id="SSF56935">
    <property type="entry name" value="Porins"/>
    <property type="match status" value="1"/>
</dbReference>
<dbReference type="RefSeq" id="WP_135244512.1">
    <property type="nucleotide sequence ID" value="NZ_SIHO01000001.1"/>
</dbReference>
<dbReference type="OrthoDB" id="8716343at2"/>
<dbReference type="Proteomes" id="UP000297737">
    <property type="component" value="Unassembled WGS sequence"/>
</dbReference>
<evidence type="ECO:0000313" key="2">
    <source>
        <dbReference type="EMBL" id="TFU05788.1"/>
    </source>
</evidence>
<keyword evidence="3" id="KW-1185">Reference proteome</keyword>
<evidence type="ECO:0008006" key="4">
    <source>
        <dbReference type="Google" id="ProtNLM"/>
    </source>
</evidence>
<keyword evidence="1" id="KW-0732">Signal</keyword>
<dbReference type="AlphaFoldDB" id="A0A4Y9ESC5"/>
<comment type="caution">
    <text evidence="2">The sequence shown here is derived from an EMBL/GenBank/DDBJ whole genome shotgun (WGS) entry which is preliminary data.</text>
</comment>
<organism evidence="2 3">
    <name type="scientific">Glacieibacterium arshaanense</name>
    <dbReference type="NCBI Taxonomy" id="2511025"/>
    <lineage>
        <taxon>Bacteria</taxon>
        <taxon>Pseudomonadati</taxon>
        <taxon>Pseudomonadota</taxon>
        <taxon>Alphaproteobacteria</taxon>
        <taxon>Sphingomonadales</taxon>
        <taxon>Sphingosinicellaceae</taxon>
        <taxon>Glacieibacterium</taxon>
    </lineage>
</organism>
<sequence length="280" mass="29927">MTVGFSKRAFAGLAGLGMAMAAQAAHAEVDPSYGGQGTDKFTLSAGWVFTDLGGSIGLNGTTTDGTDVGFNPDGSGASTSSFLASANWRVANRHRVSLLWYQTKRDTSYTTQNDIQIGNEFIPAGASASIELKNNYFFGTYRYSFIKKDNLELAGLLGLYGSNVKFNFAASAYPGNPTRSFSTSEGTTLPLPVVGGSFDWYLSPRWTAGTSLSGMKAKIGDIDGSIWVLTASTDYMLFHNFGVGLSYLHTNIDVGVTKTSFDGNVNIKTNSFLIYGVVKF</sequence>
<evidence type="ECO:0000313" key="3">
    <source>
        <dbReference type="Proteomes" id="UP000297737"/>
    </source>
</evidence>
<dbReference type="EMBL" id="SIHO01000001">
    <property type="protein sequence ID" value="TFU05788.1"/>
    <property type="molecule type" value="Genomic_DNA"/>
</dbReference>
<reference evidence="2 3" key="1">
    <citation type="submission" date="2019-02" db="EMBL/GenBank/DDBJ databases">
        <title>Polymorphobacter sp. isolated from the lake at the Tibet of China.</title>
        <authorList>
            <person name="Li A."/>
        </authorList>
    </citation>
    <scope>NUCLEOTIDE SEQUENCE [LARGE SCALE GENOMIC DNA]</scope>
    <source>
        <strain evidence="2 3">DJ1R-1</strain>
    </source>
</reference>
<protein>
    <recommendedName>
        <fullName evidence="4">DUF481 domain-containing protein</fullName>
    </recommendedName>
</protein>
<feature type="chain" id="PRO_5021430141" description="DUF481 domain-containing protein" evidence="1">
    <location>
        <begin position="25"/>
        <end position="280"/>
    </location>
</feature>
<feature type="signal peptide" evidence="1">
    <location>
        <begin position="1"/>
        <end position="24"/>
    </location>
</feature>
<gene>
    <name evidence="2" type="ORF">EUV02_01815</name>
</gene>
<accession>A0A4Y9ESC5</accession>
<proteinExistence type="predicted"/>
<name>A0A4Y9ESC5_9SPHN</name>
<evidence type="ECO:0000256" key="1">
    <source>
        <dbReference type="SAM" id="SignalP"/>
    </source>
</evidence>